<dbReference type="GO" id="GO:0044550">
    <property type="term" value="P:secondary metabolite biosynthetic process"/>
    <property type="evidence" value="ECO:0007669"/>
    <property type="project" value="TreeGrafter"/>
</dbReference>
<accession>A0A9W9P0H3</accession>
<dbReference type="PIRSF" id="PIRSF000137">
    <property type="entry name" value="Alcohol_oxidase"/>
    <property type="match status" value="1"/>
</dbReference>
<dbReference type="GO" id="GO:0005737">
    <property type="term" value="C:cytoplasm"/>
    <property type="evidence" value="ECO:0007669"/>
    <property type="project" value="UniProtKB-SubCell"/>
</dbReference>
<evidence type="ECO:0000256" key="4">
    <source>
        <dbReference type="ARBA" id="ARBA00022490"/>
    </source>
</evidence>
<dbReference type="AlphaFoldDB" id="A0A9W9P0H3"/>
<proteinExistence type="inferred from homology"/>
<dbReference type="GO" id="GO:0050660">
    <property type="term" value="F:flavin adenine dinucleotide binding"/>
    <property type="evidence" value="ECO:0007669"/>
    <property type="project" value="InterPro"/>
</dbReference>
<dbReference type="InterPro" id="IPR007867">
    <property type="entry name" value="GMC_OxRtase_C"/>
</dbReference>
<reference evidence="11" key="2">
    <citation type="journal article" date="2023" name="IMA Fungus">
        <title>Comparative genomic study of the Penicillium genus elucidates a diverse pangenome and 15 lateral gene transfer events.</title>
        <authorList>
            <person name="Petersen C."/>
            <person name="Sorensen T."/>
            <person name="Nielsen M.R."/>
            <person name="Sondergaard T.E."/>
            <person name="Sorensen J.L."/>
            <person name="Fitzpatrick D.A."/>
            <person name="Frisvad J.C."/>
            <person name="Nielsen K.L."/>
        </authorList>
    </citation>
    <scope>NUCLEOTIDE SEQUENCE</scope>
    <source>
        <strain evidence="11">IBT 19713</strain>
    </source>
</reference>
<dbReference type="Pfam" id="PF00732">
    <property type="entry name" value="GMC_oxred_N"/>
    <property type="match status" value="1"/>
</dbReference>
<dbReference type="RefSeq" id="XP_058331106.1">
    <property type="nucleotide sequence ID" value="XM_058475366.1"/>
</dbReference>
<evidence type="ECO:0000256" key="3">
    <source>
        <dbReference type="ARBA" id="ARBA00010790"/>
    </source>
</evidence>
<dbReference type="Proteomes" id="UP001150941">
    <property type="component" value="Unassembled WGS sequence"/>
</dbReference>
<keyword evidence="9" id="KW-0812">Transmembrane</keyword>
<keyword evidence="6" id="KW-0325">Glycoprotein</keyword>
<comment type="caution">
    <text evidence="11">The sequence shown here is derived from an EMBL/GenBank/DDBJ whole genome shotgun (WGS) entry which is preliminary data.</text>
</comment>
<keyword evidence="9" id="KW-1133">Transmembrane helix</keyword>
<dbReference type="OrthoDB" id="269227at2759"/>
<dbReference type="InterPro" id="IPR036188">
    <property type="entry name" value="FAD/NAD-bd_sf"/>
</dbReference>
<evidence type="ECO:0000256" key="8">
    <source>
        <dbReference type="PIRSR" id="PIRSR000137-2"/>
    </source>
</evidence>
<dbReference type="Gene3D" id="3.30.560.10">
    <property type="entry name" value="Glucose Oxidase, domain 3"/>
    <property type="match status" value="1"/>
</dbReference>
<evidence type="ECO:0000256" key="1">
    <source>
        <dbReference type="ARBA" id="ARBA00004191"/>
    </source>
</evidence>
<dbReference type="PANTHER" id="PTHR11552">
    <property type="entry name" value="GLUCOSE-METHANOL-CHOLINE GMC OXIDOREDUCTASE"/>
    <property type="match status" value="1"/>
</dbReference>
<dbReference type="PANTHER" id="PTHR11552:SF138">
    <property type="entry name" value="DEHYDROGENASE PKFF-RELATED"/>
    <property type="match status" value="1"/>
</dbReference>
<keyword evidence="5" id="KW-0964">Secreted</keyword>
<dbReference type="InterPro" id="IPR012132">
    <property type="entry name" value="GMC_OxRdtase"/>
</dbReference>
<name>A0A9W9P0H3_9EURO</name>
<keyword evidence="8" id="KW-0285">Flavoprotein</keyword>
<feature type="active site" description="Proton donor" evidence="7">
    <location>
        <position position="540"/>
    </location>
</feature>
<dbReference type="Pfam" id="PF05199">
    <property type="entry name" value="GMC_oxred_C"/>
    <property type="match status" value="1"/>
</dbReference>
<keyword evidence="5" id="KW-0134">Cell wall</keyword>
<evidence type="ECO:0000256" key="5">
    <source>
        <dbReference type="ARBA" id="ARBA00022512"/>
    </source>
</evidence>
<organism evidence="11 12">
    <name type="scientific">Penicillium chermesinum</name>
    <dbReference type="NCBI Taxonomy" id="63820"/>
    <lineage>
        <taxon>Eukaryota</taxon>
        <taxon>Fungi</taxon>
        <taxon>Dikarya</taxon>
        <taxon>Ascomycota</taxon>
        <taxon>Pezizomycotina</taxon>
        <taxon>Eurotiomycetes</taxon>
        <taxon>Eurotiomycetidae</taxon>
        <taxon>Eurotiales</taxon>
        <taxon>Aspergillaceae</taxon>
        <taxon>Penicillium</taxon>
    </lineage>
</organism>
<protein>
    <submittedName>
        <fullName evidence="11">Dehydrogenase patE</fullName>
    </submittedName>
</protein>
<evidence type="ECO:0000256" key="6">
    <source>
        <dbReference type="ARBA" id="ARBA00023180"/>
    </source>
</evidence>
<dbReference type="InterPro" id="IPR000172">
    <property type="entry name" value="GMC_OxRdtase_N"/>
</dbReference>
<sequence length="603" mass="65932">MPASVDSRLLAGSLFAALFGILVVYSWFPLDAQFDYVVVGGGTAGITISARLAQHGFRVAVVEAGGYYELKFPICRVPGAATVGAGSSITTATAVDWKFEVHGVPGAAYRDIHYPRGKCMGGSSALNFMMYQRPSRDTMKKWAELVGDPSYLFENTLAFFQKTVSFTPPGLRSGNVSTLYNSSAFLDSGQPLHVSYPLCPMTFSVSSRRAFTEAGINEAQDFNSGSLMGHQFCSMTIRPSDWSRSSSEAAFFQAPQGLGNLTVYQKTLAQMIIFDKDKRAIGVRVRNILDFTLKAAREVIVSAGAFQSPQLLMVSGIGPAETLHEHNITVLADRPGVGQNMWDHIFFGPSYPVSVDTFTKMTQDSWYFLTQVFNYFILKRGILTNPSTDYLAFEKLPRALRTTLSDRNEADLSWFPADWPELEYLAASAYVGNFSNPISDQPKVGQYGSIIGSLVAPTSRGNVTLRSASMNDLPVINPNWLETETDQKLAVAAYKRIREVFHTKAMASVLTGPEYFPGVAVQADKEILDVIKNTMMTIYHTACTCKMGSSSDSMAVVDNKARVFGVTGLRVVDASAFPLLPPGHPQSTVYMLAEKIAADIISR</sequence>
<keyword evidence="8" id="KW-0274">FAD</keyword>
<dbReference type="GeneID" id="83202669"/>
<evidence type="ECO:0000313" key="12">
    <source>
        <dbReference type="Proteomes" id="UP001150941"/>
    </source>
</evidence>
<evidence type="ECO:0000256" key="9">
    <source>
        <dbReference type="SAM" id="Phobius"/>
    </source>
</evidence>
<keyword evidence="9" id="KW-0472">Membrane</keyword>
<comment type="subcellular location">
    <subcellularLocation>
        <location evidence="2">Cytoplasm</location>
    </subcellularLocation>
    <subcellularLocation>
        <location evidence="1">Secreted</location>
        <location evidence="1">Cell wall</location>
    </subcellularLocation>
</comment>
<evidence type="ECO:0000256" key="7">
    <source>
        <dbReference type="PIRSR" id="PIRSR000137-1"/>
    </source>
</evidence>
<evidence type="ECO:0000256" key="2">
    <source>
        <dbReference type="ARBA" id="ARBA00004496"/>
    </source>
</evidence>
<dbReference type="GO" id="GO:0016614">
    <property type="term" value="F:oxidoreductase activity, acting on CH-OH group of donors"/>
    <property type="evidence" value="ECO:0007669"/>
    <property type="project" value="InterPro"/>
</dbReference>
<feature type="binding site" evidence="8">
    <location>
        <begin position="585"/>
        <end position="586"/>
    </location>
    <ligand>
        <name>FAD</name>
        <dbReference type="ChEBI" id="CHEBI:57692"/>
    </ligand>
</feature>
<feature type="active site" description="Proton acceptor" evidence="7">
    <location>
        <position position="584"/>
    </location>
</feature>
<dbReference type="SUPFAM" id="SSF51905">
    <property type="entry name" value="FAD/NAD(P)-binding domain"/>
    <property type="match status" value="1"/>
</dbReference>
<keyword evidence="4" id="KW-0963">Cytoplasm</keyword>
<comment type="cofactor">
    <cofactor evidence="8">
        <name>FAD</name>
        <dbReference type="ChEBI" id="CHEBI:57692"/>
    </cofactor>
</comment>
<comment type="similarity">
    <text evidence="3">Belongs to the GMC oxidoreductase family.</text>
</comment>
<dbReference type="EMBL" id="JAPQKS010000004">
    <property type="protein sequence ID" value="KAJ5233114.1"/>
    <property type="molecule type" value="Genomic_DNA"/>
</dbReference>
<reference evidence="11" key="1">
    <citation type="submission" date="2022-11" db="EMBL/GenBank/DDBJ databases">
        <authorList>
            <person name="Petersen C."/>
        </authorList>
    </citation>
    <scope>NUCLEOTIDE SEQUENCE</scope>
    <source>
        <strain evidence="11">IBT 19713</strain>
    </source>
</reference>
<dbReference type="Gene3D" id="3.50.50.60">
    <property type="entry name" value="FAD/NAD(P)-binding domain"/>
    <property type="match status" value="1"/>
</dbReference>
<feature type="domain" description="Glucose-methanol-choline oxidoreductase N-terminal" evidence="10">
    <location>
        <begin position="304"/>
        <end position="318"/>
    </location>
</feature>
<dbReference type="SUPFAM" id="SSF54373">
    <property type="entry name" value="FAD-linked reductases, C-terminal domain"/>
    <property type="match status" value="1"/>
</dbReference>
<evidence type="ECO:0000313" key="11">
    <source>
        <dbReference type="EMBL" id="KAJ5233114.1"/>
    </source>
</evidence>
<evidence type="ECO:0000259" key="10">
    <source>
        <dbReference type="PROSITE" id="PS00624"/>
    </source>
</evidence>
<feature type="transmembrane region" description="Helical" evidence="9">
    <location>
        <begin position="9"/>
        <end position="28"/>
    </location>
</feature>
<dbReference type="PROSITE" id="PS00624">
    <property type="entry name" value="GMC_OXRED_2"/>
    <property type="match status" value="1"/>
</dbReference>
<gene>
    <name evidence="11" type="ORF">N7468_006070</name>
</gene>
<keyword evidence="12" id="KW-1185">Reference proteome</keyword>